<proteinExistence type="predicted"/>
<evidence type="ECO:0000313" key="2">
    <source>
        <dbReference type="Proteomes" id="UP000887116"/>
    </source>
</evidence>
<protein>
    <submittedName>
        <fullName evidence="1">Uncharacterized protein</fullName>
    </submittedName>
</protein>
<gene>
    <name evidence="1" type="ORF">TNCT_524991</name>
</gene>
<comment type="caution">
    <text evidence="1">The sequence shown here is derived from an EMBL/GenBank/DDBJ whole genome shotgun (WGS) entry which is preliminary data.</text>
</comment>
<dbReference type="EMBL" id="BMAO01035624">
    <property type="protein sequence ID" value="GFR04844.1"/>
    <property type="molecule type" value="Genomic_DNA"/>
</dbReference>
<dbReference type="AlphaFoldDB" id="A0A8X6GKB9"/>
<keyword evidence="2" id="KW-1185">Reference proteome</keyword>
<evidence type="ECO:0000313" key="1">
    <source>
        <dbReference type="EMBL" id="GFR04844.1"/>
    </source>
</evidence>
<name>A0A8X6GKB9_TRICU</name>
<accession>A0A8X6GKB9</accession>
<reference evidence="1" key="1">
    <citation type="submission" date="2020-07" db="EMBL/GenBank/DDBJ databases">
        <title>Multicomponent nature underlies the extraordinary mechanical properties of spider dragline silk.</title>
        <authorList>
            <person name="Kono N."/>
            <person name="Nakamura H."/>
            <person name="Mori M."/>
            <person name="Yoshida Y."/>
            <person name="Ohtoshi R."/>
            <person name="Malay A.D."/>
            <person name="Moran D.A.P."/>
            <person name="Tomita M."/>
            <person name="Numata K."/>
            <person name="Arakawa K."/>
        </authorList>
    </citation>
    <scope>NUCLEOTIDE SEQUENCE</scope>
</reference>
<dbReference type="Proteomes" id="UP000887116">
    <property type="component" value="Unassembled WGS sequence"/>
</dbReference>
<organism evidence="1 2">
    <name type="scientific">Trichonephila clavata</name>
    <name type="common">Joro spider</name>
    <name type="synonym">Nephila clavata</name>
    <dbReference type="NCBI Taxonomy" id="2740835"/>
    <lineage>
        <taxon>Eukaryota</taxon>
        <taxon>Metazoa</taxon>
        <taxon>Ecdysozoa</taxon>
        <taxon>Arthropoda</taxon>
        <taxon>Chelicerata</taxon>
        <taxon>Arachnida</taxon>
        <taxon>Araneae</taxon>
        <taxon>Araneomorphae</taxon>
        <taxon>Entelegynae</taxon>
        <taxon>Araneoidea</taxon>
        <taxon>Nephilidae</taxon>
        <taxon>Trichonephila</taxon>
    </lineage>
</organism>
<sequence>MCCYGTWITCARRGAFIRAFLSVPNKFLPGRSLFVYARMDPPDGLCLGKKEEMVRNMDHIVSLLMPVQ</sequence>